<dbReference type="Gene3D" id="1.25.40.20">
    <property type="entry name" value="Ankyrin repeat-containing domain"/>
    <property type="match status" value="8"/>
</dbReference>
<dbReference type="InterPro" id="IPR002110">
    <property type="entry name" value="Ankyrin_rpt"/>
</dbReference>
<feature type="repeat" description="ANK" evidence="4">
    <location>
        <begin position="336"/>
        <end position="368"/>
    </location>
</feature>
<feature type="compositionally biased region" description="Polar residues" evidence="6">
    <location>
        <begin position="2196"/>
        <end position="2210"/>
    </location>
</feature>
<feature type="region of interest" description="Disordered" evidence="6">
    <location>
        <begin position="2460"/>
        <end position="2484"/>
    </location>
</feature>
<feature type="compositionally biased region" description="Basic and acidic residues" evidence="6">
    <location>
        <begin position="1623"/>
        <end position="1632"/>
    </location>
</feature>
<feature type="compositionally biased region" description="Basic and acidic residues" evidence="6">
    <location>
        <begin position="1823"/>
        <end position="1832"/>
    </location>
</feature>
<feature type="repeat" description="ANK" evidence="4">
    <location>
        <begin position="403"/>
        <end position="435"/>
    </location>
</feature>
<dbReference type="PANTHER" id="PTHR23206:SF8">
    <property type="entry name" value="ANKYRIN REPEAT AND KH DOMAIN-CONTAINING 1"/>
    <property type="match status" value="1"/>
</dbReference>
<keyword evidence="3" id="KW-0175">Coiled coil</keyword>
<dbReference type="GO" id="GO:0003723">
    <property type="term" value="F:RNA binding"/>
    <property type="evidence" value="ECO:0007669"/>
    <property type="project" value="UniProtKB-UniRule"/>
</dbReference>
<feature type="repeat" description="ANK" evidence="4">
    <location>
        <begin position="303"/>
        <end position="335"/>
    </location>
</feature>
<feature type="region of interest" description="Disordered" evidence="6">
    <location>
        <begin position="1720"/>
        <end position="1848"/>
    </location>
</feature>
<feature type="compositionally biased region" description="Low complexity" evidence="6">
    <location>
        <begin position="1792"/>
        <end position="1804"/>
    </location>
</feature>
<feature type="region of interest" description="Disordered" evidence="6">
    <location>
        <begin position="2707"/>
        <end position="2799"/>
    </location>
</feature>
<dbReference type="InterPro" id="IPR051631">
    <property type="entry name" value="Ankyrin-KH/SAM_domain"/>
</dbReference>
<dbReference type="SUPFAM" id="SSF54791">
    <property type="entry name" value="Eukaryotic type KH-domain (KH-domain type I)"/>
    <property type="match status" value="1"/>
</dbReference>
<feature type="compositionally biased region" description="Low complexity" evidence="6">
    <location>
        <begin position="687"/>
        <end position="702"/>
    </location>
</feature>
<feature type="compositionally biased region" description="Low complexity" evidence="6">
    <location>
        <begin position="2928"/>
        <end position="2942"/>
    </location>
</feature>
<dbReference type="Pfam" id="PF12796">
    <property type="entry name" value="Ank_2"/>
    <property type="match status" value="8"/>
</dbReference>
<feature type="region of interest" description="Disordered" evidence="6">
    <location>
        <begin position="2196"/>
        <end position="2251"/>
    </location>
</feature>
<feature type="compositionally biased region" description="Basic and acidic residues" evidence="6">
    <location>
        <begin position="1740"/>
        <end position="1750"/>
    </location>
</feature>
<dbReference type="FunFam" id="1.25.40.20:FF:000398">
    <property type="entry name" value="ankyrin repeat and KH domain-containing protein 1 isoform X3"/>
    <property type="match status" value="1"/>
</dbReference>
<dbReference type="PROSITE" id="PS50297">
    <property type="entry name" value="ANK_REP_REGION"/>
    <property type="match status" value="20"/>
</dbReference>
<dbReference type="InterPro" id="IPR004088">
    <property type="entry name" value="KH_dom_type_1"/>
</dbReference>
<dbReference type="InterPro" id="IPR036770">
    <property type="entry name" value="Ankyrin_rpt-contain_sf"/>
</dbReference>
<dbReference type="Gene3D" id="3.30.1370.10">
    <property type="entry name" value="K Homology domain, type 1"/>
    <property type="match status" value="1"/>
</dbReference>
<dbReference type="PROSITE" id="PS50088">
    <property type="entry name" value="ANK_REPEAT"/>
    <property type="match status" value="21"/>
</dbReference>
<dbReference type="PRINTS" id="PR01415">
    <property type="entry name" value="ANKYRIN"/>
</dbReference>
<organism evidence="8">
    <name type="scientific">Schistocephalus solidus</name>
    <name type="common">Tapeworm</name>
    <dbReference type="NCBI Taxonomy" id="70667"/>
    <lineage>
        <taxon>Eukaryota</taxon>
        <taxon>Metazoa</taxon>
        <taxon>Spiralia</taxon>
        <taxon>Lophotrochozoa</taxon>
        <taxon>Platyhelminthes</taxon>
        <taxon>Cestoda</taxon>
        <taxon>Eucestoda</taxon>
        <taxon>Diphyllobothriidea</taxon>
        <taxon>Diphyllobothriidae</taxon>
        <taxon>Schistocephalus</taxon>
    </lineage>
</organism>
<feature type="compositionally biased region" description="Polar residues" evidence="6">
    <location>
        <begin position="2884"/>
        <end position="2897"/>
    </location>
</feature>
<feature type="region of interest" description="Disordered" evidence="6">
    <location>
        <begin position="879"/>
        <end position="901"/>
    </location>
</feature>
<feature type="repeat" description="ANK" evidence="4">
    <location>
        <begin position="103"/>
        <end position="135"/>
    </location>
</feature>
<feature type="repeat" description="ANK" evidence="4">
    <location>
        <begin position="436"/>
        <end position="458"/>
    </location>
</feature>
<feature type="repeat" description="ANK" evidence="4">
    <location>
        <begin position="1234"/>
        <end position="1266"/>
    </location>
</feature>
<feature type="repeat" description="ANK" evidence="4">
    <location>
        <begin position="170"/>
        <end position="202"/>
    </location>
</feature>
<feature type="compositionally biased region" description="Basic residues" evidence="6">
    <location>
        <begin position="1633"/>
        <end position="1644"/>
    </location>
</feature>
<feature type="compositionally biased region" description="Basic and acidic residues" evidence="6">
    <location>
        <begin position="1645"/>
        <end position="1655"/>
    </location>
</feature>
<feature type="region of interest" description="Disordered" evidence="6">
    <location>
        <begin position="3017"/>
        <end position="3068"/>
    </location>
</feature>
<evidence type="ECO:0000256" key="5">
    <source>
        <dbReference type="PROSITE-ProRule" id="PRU00117"/>
    </source>
</evidence>
<dbReference type="SUPFAM" id="SSF48403">
    <property type="entry name" value="Ankyrin repeat"/>
    <property type="match status" value="3"/>
</dbReference>
<evidence type="ECO:0000259" key="7">
    <source>
        <dbReference type="SMART" id="SM00322"/>
    </source>
</evidence>
<feature type="repeat" description="ANK" evidence="4">
    <location>
        <begin position="469"/>
        <end position="501"/>
    </location>
</feature>
<proteinExistence type="predicted"/>
<feature type="repeat" description="ANK" evidence="4">
    <location>
        <begin position="137"/>
        <end position="169"/>
    </location>
</feature>
<feature type="compositionally biased region" description="Polar residues" evidence="6">
    <location>
        <begin position="2787"/>
        <end position="2799"/>
    </location>
</feature>
<feature type="region of interest" description="Disordered" evidence="6">
    <location>
        <begin position="2347"/>
        <end position="2392"/>
    </location>
</feature>
<evidence type="ECO:0000313" key="8">
    <source>
        <dbReference type="EMBL" id="JAP49923.1"/>
    </source>
</evidence>
<feature type="compositionally biased region" description="Low complexity" evidence="6">
    <location>
        <begin position="2221"/>
        <end position="2235"/>
    </location>
</feature>
<feature type="compositionally biased region" description="Polar residues" evidence="6">
    <location>
        <begin position="1771"/>
        <end position="1789"/>
    </location>
</feature>
<feature type="compositionally biased region" description="Polar residues" evidence="6">
    <location>
        <begin position="2707"/>
        <end position="2725"/>
    </location>
</feature>
<feature type="repeat" description="ANK" evidence="4">
    <location>
        <begin position="1471"/>
        <end position="1503"/>
    </location>
</feature>
<feature type="compositionally biased region" description="Low complexity" evidence="6">
    <location>
        <begin position="2044"/>
        <end position="2060"/>
    </location>
</feature>
<keyword evidence="1" id="KW-0677">Repeat</keyword>
<feature type="repeat" description="ANK" evidence="4">
    <location>
        <begin position="1301"/>
        <end position="1333"/>
    </location>
</feature>
<feature type="repeat" description="ANK" evidence="4">
    <location>
        <begin position="1504"/>
        <end position="1536"/>
    </location>
</feature>
<dbReference type="SMART" id="SM00248">
    <property type="entry name" value="ANK"/>
    <property type="match status" value="25"/>
</dbReference>
<name>A0A0X3PDS6_SCHSO</name>
<feature type="repeat" description="ANK" evidence="4">
    <location>
        <begin position="1436"/>
        <end position="1468"/>
    </location>
</feature>
<gene>
    <name evidence="8" type="ORF">TR99332</name>
</gene>
<feature type="repeat" description="ANK" evidence="4">
    <location>
        <begin position="503"/>
        <end position="535"/>
    </location>
</feature>
<feature type="repeat" description="ANK" evidence="4">
    <location>
        <begin position="1403"/>
        <end position="1435"/>
    </location>
</feature>
<feature type="repeat" description="ANK" evidence="4">
    <location>
        <begin position="1369"/>
        <end position="1401"/>
    </location>
</feature>
<feature type="compositionally biased region" description="Low complexity" evidence="6">
    <location>
        <begin position="2856"/>
        <end position="2883"/>
    </location>
</feature>
<feature type="compositionally biased region" description="Low complexity" evidence="6">
    <location>
        <begin position="2734"/>
        <end position="2745"/>
    </location>
</feature>
<sequence>MDIHELQNFQFDDSVTEICPETNRNLRKFLQAARIENMFLKDGRPITDPEVWNEISKEVLIPSLADEHGRTISLSEACLSGDEEAVKLFLSSGECDVNEIGIDGETVLACAVSKNAVPIVELLLQRGADPNPKEKKVESVPLIEAAKDGHTDVVRLLLQYGASVSQVSNNGYTALHYAATNGHLDCVRLLLQYKSPLEVQNENGHTPLMEAASNGHIEVARCLIEHGAYINTYSTEFKESALTLASYKGHADMVNFLLENGADHEHRTDEMHTPLMEAAMEGHVEVARLLLAHGANVNIPQDSFESPLTLAACGGHTELAHLLLGYEADIEEVNDEGYTPLMEAAREGHEETVALLLAAGADVNAKTDETQETALTLAACGGFIEVCDMLLNSNADIEVGSAGCSTPLMEAAQEGHLELVRRLLQRGANVNAMTATGDTALHYAAENGHVKVCKELLNWRAVFGALVEGCKTPLMKAARAGHLEVVQLFVEWGVPVNQTTSRNDATALSLACNGGHINVVEYLLKHGADPQHQLSDGCTMLIEAARSGSPSVMRLILDFPKSLSQSLVPPSLPQSNQQLTVQQIHNGPSVNTVGMMPPPLPVGATANGVLDQLVVGPIHGTGHPSAAAVETVRQALNTQQAPSRLNAALANAYAVGWAAGAAAYAQQPQQQQQNQATTVSVSAEVHSCGSSGSVTASSAQGATHQQNQQGLPQKGMRFSQTPGTRGLLPKNSELTAAGDSADSAPTNLKSGEKTSALVEAYQSQPAVDSSSMGSTCPSSSMYTDELGSELLALFQELMPDLKADKAELLRRIEAMMCPRASRSPVGHHQTNACSIVNTSFETAALRHLVKQQKLFQQTDAVAHGDSASVDTAVVEFPQGTENLFSPPPPPPPSDLNQWDAFSPLHEGFTGGPIDYTSVAAGDANLSLAGTEGAEESVNKKQFSAIGSNSSASSSSSSTTECSSSASSAFSISTQLVDASAPYNYVRPLPLSKINRDQPVISEAYKAALPSVAPTNPSVPQGLPSNELVASEALGTYRRYQVSSKFTCPIEAARSLAQAIVSSGCQQQQQLAPAHCATTSMQATAPGSAGLTDRNSLHLLVPQPPVAPCVSSAYDELLNQQQPPPAIQIPQTMITTPTLAPPPSFPSLFSGSTPLTKPTTTAAAALTVGPTAVGDASVVPMNLPLPSSPCLAPNILPTAGVLPSEVGAATTGAAAVTSISPSPPQVDINACIESSMESALTLACNGGFVDLARLLLERGADKEHRDKKSYTPLHTAVYANQRQIVSLLLDYGADIEAQVERTKDTALSIACSHGRLEIAEELLNRGANKEHRNFSDYTPLSLAASGGFVDVIQLLLRHGAEINSRTGSKLGISPLMLASMNGFTAAVRVLLEHGSDINAQIETNRNTALTLACFQGQHEVVQLLVERKANIEHRAKTGLTPLMEAASGNHVKVGKILLDHGADVNALPVLSSRDTALTIAADKGRTEFVKLLLERGAIVEARNKKGATSLWLACNGGHLEVVQSLIDAHADVNSQDNRKVSCLMAAFRKGHISVVNVLVQHVTQFPSDKDCLRHIKSISADKELADRCQQCRKVIAAAKEKQEGEARKNADFLLEQIEQEEEERANKEAMQARKRERKRNKRKAKLEKEKKDKGSEEAVSEENAASIERAPAESEALVDTEKARDADSKEESKDVSRGDAPPTSLANIVRSAAHTITAGLAASDSAPVHNFLTDIESSASQRREPEAKEAPEPQDSSSTFSRRSRKEAPVPASSTTEPEASVPTSATDLTLQAEATAAAAAAAVTEAKREKHRNKKQSQRAHKRSENTADLHHHQQQQPQHKAAEVSPLSISSAQRSVFYDPGFYTDIPVGDDKGWESVFDSPPHHSNDSNSWFVVQPASSSRSHRSANVPSSNTGTVQDTTDWKTSTGGNLSKRKLAIPVSKHDIGKIIGQGGAVVSALRNMSGIQIDIESARGEEVTERMVYLKGPSEIVQRTYDTIQDLLSGAVAGNDVIAKYASMKKSTQSTSTGAIATRLGGKSSTRKPSATSGTKTASSASTASRSAAATAPQPLLAAKLTASSVIVPLCATMKPSPNTNNNNTSSGLALSSGKTTVGSSWSVKQPVAAGQKGNFAAVAAAGVVSSQPKEATSAKSKHKGSLASALTTTAPSVAQVASAAGPAHAPVSLWSISASTHLSTPTFITPPSDSKSQQPLLDEQSFPPLSTSTLSKAVTTTTNSFESEQVPTPTYEQSNLLPTSKNDLLLQQQQQQMAPQPLVFTVTSTAPGVGPSAGQEPDQALQFQRTRQPSMQSGVAVGSAAVGAAVAANPTSSALKTSTDAMLMFAKPTTSRINSIDTPTSSSSRTFARAPGSERSAHRNATSAASSNPPPASLSAVTGLPTLAPSIVSCLSDPGGVVVTPTKRIAQPQISSTASSLASSNSVYPTGTTLTSSINTTWHSTAVSAPISSSRGKGDISQSIPEGNMSGESRFSSAVTAGAARIDADPSSAALSQFATSAARSNLDALFAQQRAVNGQFMNQPPLSSTAMWAGSQAPGDLGATFQQSGYEYSPSAEGLLSKSLYAGSSSQNPAQSSSQNYMLFQGRGYDTSMPPTDAISAEMFPPHIQSSYRLAHNASTKVNGVSPVSEVLPSCGSPLPGYTLPQNRPNTLNSASGSLFQPRSHVTTADYAAALFNGAPNSAFHSNLSPSLHTGLSAQLPSSRMHQTSSQLGNLGGSAATVPPHHLAHLVPPGQLPLGMHPKQQLQQQQQQQQQTPVTANSNSFLHQPFAAPGMNQSNHAAATGSGDQQGAGCYIGHMYPGGPTGHTYPNATGAVPPTSAVGSGPHQPTQPPAPIGAERRRQAALASTVSTVAATGSGTTSSSLQGSSSVNGLYSQPQQQTPTFAGNPLNPSPANAATNPMLMAFTMNLMQQQLQSQGSARVSGSSAGGHANWPLHHPALWSQGVNSGLANPSGSNQAQQQSLMANAAVAVAALANTGLWPPAAPSASGPGQLPGAVVSNAGGSGNWMLPSQPSVHSQYPPPRPMNSGASGSSSCMMSANAQTSSAGASNLLDEQ</sequence>
<evidence type="ECO:0000256" key="1">
    <source>
        <dbReference type="ARBA" id="ARBA00022737"/>
    </source>
</evidence>
<feature type="compositionally biased region" description="Low complexity" evidence="6">
    <location>
        <begin position="3038"/>
        <end position="3054"/>
    </location>
</feature>
<dbReference type="Pfam" id="PF00013">
    <property type="entry name" value="KH_1"/>
    <property type="match status" value="1"/>
</dbReference>
<feature type="repeat" description="ANK" evidence="4">
    <location>
        <begin position="203"/>
        <end position="235"/>
    </location>
</feature>
<feature type="compositionally biased region" description="Polar residues" evidence="6">
    <location>
        <begin position="1888"/>
        <end position="1929"/>
    </location>
</feature>
<keyword evidence="2 4" id="KW-0040">ANK repeat</keyword>
<dbReference type="EMBL" id="GEEE01013302">
    <property type="protein sequence ID" value="JAP49923.1"/>
    <property type="molecule type" value="Transcribed_RNA"/>
</dbReference>
<dbReference type="Pfam" id="PF00023">
    <property type="entry name" value="Ank"/>
    <property type="match status" value="2"/>
</dbReference>
<accession>A0A0X3PDS6</accession>
<keyword evidence="5" id="KW-0694">RNA-binding</keyword>
<feature type="region of interest" description="Disordered" evidence="6">
    <location>
        <begin position="2928"/>
        <end position="2952"/>
    </location>
</feature>
<feature type="region of interest" description="Disordered" evidence="6">
    <location>
        <begin position="687"/>
        <end position="748"/>
    </location>
</feature>
<feature type="region of interest" description="Disordered" evidence="6">
    <location>
        <begin position="1875"/>
        <end position="1929"/>
    </location>
</feature>
<dbReference type="FunFam" id="1.25.40.20:FF:000131">
    <property type="entry name" value="ankyrin repeat domain-containing protein 17 isoform X1"/>
    <property type="match status" value="1"/>
</dbReference>
<reference evidence="8" key="1">
    <citation type="submission" date="2016-01" db="EMBL/GenBank/DDBJ databases">
        <title>Reference transcriptome for the parasite Schistocephalus solidus: insights into the molecular evolution of parasitism.</title>
        <authorList>
            <person name="Hebert F.O."/>
            <person name="Grambauer S."/>
            <person name="Barber I."/>
            <person name="Landry C.R."/>
            <person name="Aubin-Horth N."/>
        </authorList>
    </citation>
    <scope>NUCLEOTIDE SEQUENCE</scope>
</reference>
<evidence type="ECO:0000256" key="2">
    <source>
        <dbReference type="ARBA" id="ARBA00023043"/>
    </source>
</evidence>
<feature type="compositionally biased region" description="Basic residues" evidence="6">
    <location>
        <begin position="1809"/>
        <end position="1822"/>
    </location>
</feature>
<feature type="compositionally biased region" description="Polar residues" evidence="6">
    <location>
        <begin position="2236"/>
        <end position="2251"/>
    </location>
</feature>
<protein>
    <recommendedName>
        <fullName evidence="7">K Homology domain-containing protein</fullName>
    </recommendedName>
</protein>
<dbReference type="PROSITE" id="PS50084">
    <property type="entry name" value="KH_TYPE_1"/>
    <property type="match status" value="1"/>
</dbReference>
<feature type="repeat" description="ANK" evidence="4">
    <location>
        <begin position="270"/>
        <end position="302"/>
    </location>
</feature>
<evidence type="ECO:0000256" key="3">
    <source>
        <dbReference type="ARBA" id="ARBA00023054"/>
    </source>
</evidence>
<feature type="repeat" description="ANK" evidence="4">
    <location>
        <begin position="237"/>
        <end position="269"/>
    </location>
</feature>
<feature type="region of interest" description="Disordered" evidence="6">
    <location>
        <begin position="1621"/>
        <end position="1705"/>
    </location>
</feature>
<dbReference type="PANTHER" id="PTHR23206">
    <property type="entry name" value="MASK PROTEIN"/>
    <property type="match status" value="1"/>
</dbReference>
<feature type="compositionally biased region" description="Basic and acidic residues" evidence="6">
    <location>
        <begin position="1678"/>
        <end position="1696"/>
    </location>
</feature>
<dbReference type="InterPro" id="IPR004087">
    <property type="entry name" value="KH_dom"/>
</dbReference>
<feature type="repeat" description="ANK" evidence="4">
    <location>
        <begin position="1267"/>
        <end position="1299"/>
    </location>
</feature>
<evidence type="ECO:0000256" key="6">
    <source>
        <dbReference type="SAM" id="MobiDB-lite"/>
    </source>
</evidence>
<dbReference type="SMART" id="SM00322">
    <property type="entry name" value="KH"/>
    <property type="match status" value="1"/>
</dbReference>
<evidence type="ECO:0000256" key="4">
    <source>
        <dbReference type="PROSITE-ProRule" id="PRU00023"/>
    </source>
</evidence>
<feature type="compositionally biased region" description="Polar residues" evidence="6">
    <location>
        <begin position="2347"/>
        <end position="2361"/>
    </location>
</feature>
<feature type="repeat" description="ANK" evidence="4">
    <location>
        <begin position="1334"/>
        <end position="1366"/>
    </location>
</feature>
<dbReference type="Pfam" id="PF13637">
    <property type="entry name" value="Ank_4"/>
    <property type="match status" value="1"/>
</dbReference>
<dbReference type="InterPro" id="IPR036612">
    <property type="entry name" value="KH_dom_type_1_sf"/>
</dbReference>
<feature type="region of interest" description="Disordered" evidence="6">
    <location>
        <begin position="2026"/>
        <end position="2060"/>
    </location>
</feature>
<feature type="domain" description="K Homology" evidence="7">
    <location>
        <begin position="1932"/>
        <end position="2003"/>
    </location>
</feature>
<feature type="region of interest" description="Disordered" evidence="6">
    <location>
        <begin position="2818"/>
        <end position="2910"/>
    </location>
</feature>
<feature type="compositionally biased region" description="Polar residues" evidence="6">
    <location>
        <begin position="2768"/>
        <end position="2778"/>
    </location>
</feature>
<feature type="compositionally biased region" description="Low complexity" evidence="6">
    <location>
        <begin position="2756"/>
        <end position="2767"/>
    </location>
</feature>